<evidence type="ECO:0000313" key="6">
    <source>
        <dbReference type="EMBL" id="KWX71851.1"/>
    </source>
</evidence>
<evidence type="ECO:0000259" key="5">
    <source>
        <dbReference type="PROSITE" id="PS50937"/>
    </source>
</evidence>
<dbReference type="RefSeq" id="WP_062525806.1">
    <property type="nucleotide sequence ID" value="NZ_CP048429.1"/>
</dbReference>
<feature type="domain" description="HTH merR-type" evidence="5">
    <location>
        <begin position="121"/>
        <end position="190"/>
    </location>
</feature>
<accession>A0A1G9TWM9</accession>
<dbReference type="Proteomes" id="UP000182783">
    <property type="component" value="Unassembled WGS sequence"/>
</dbReference>
<dbReference type="EMBL" id="LIPY01000121">
    <property type="protein sequence ID" value="KWX71851.1"/>
    <property type="molecule type" value="Genomic_DNA"/>
</dbReference>
<dbReference type="InterPro" id="IPR000551">
    <property type="entry name" value="MerR-type_HTH_dom"/>
</dbReference>
<dbReference type="CDD" id="cd04773">
    <property type="entry name" value="HTH_TioE_rpt2"/>
    <property type="match status" value="1"/>
</dbReference>
<evidence type="ECO:0000313" key="7">
    <source>
        <dbReference type="EMBL" id="SDM52053.1"/>
    </source>
</evidence>
<dbReference type="PANTHER" id="PTHR30204:SF69">
    <property type="entry name" value="MERR-FAMILY TRANSCRIPTIONAL REGULATOR"/>
    <property type="match status" value="1"/>
</dbReference>
<dbReference type="Gene3D" id="1.10.1660.10">
    <property type="match status" value="2"/>
</dbReference>
<keyword evidence="2" id="KW-0805">Transcription regulation</keyword>
<sequence>MQYYKPVEIASLLSISTSALRHYESWGVVPAPERAANGYRMYTKLHLAYFRCLRAMIPGFGYKITYEVLRNIQQGNMDQALWLTGAEQARLQEEKAAADQTLALLQDPEISLIKGRPVSHRMPIGEAAAIAGVQPSAIRHWEKEGLLTPLRNPENGYRMYTAVHLRQILLIRTLRRTVYFLERMKELVEAVEQHSLEKAKEVTEQALGRLHQRNRQQYSGVHQMVELCAQAGLMRPEDTAAPSMSTYPGKEKVMYKAGGK</sequence>
<evidence type="ECO:0000256" key="3">
    <source>
        <dbReference type="ARBA" id="ARBA00023125"/>
    </source>
</evidence>
<organism evidence="7 9">
    <name type="scientific">Paenibacillus jilunlii</name>
    <dbReference type="NCBI Taxonomy" id="682956"/>
    <lineage>
        <taxon>Bacteria</taxon>
        <taxon>Bacillati</taxon>
        <taxon>Bacillota</taxon>
        <taxon>Bacilli</taxon>
        <taxon>Bacillales</taxon>
        <taxon>Paenibacillaceae</taxon>
        <taxon>Paenibacillus</taxon>
    </lineage>
</organism>
<dbReference type="AlphaFoldDB" id="A0A1G9TWM9"/>
<keyword evidence="8" id="KW-1185">Reference proteome</keyword>
<dbReference type="GO" id="GO:0003677">
    <property type="term" value="F:DNA binding"/>
    <property type="evidence" value="ECO:0007669"/>
    <property type="project" value="UniProtKB-KW"/>
</dbReference>
<dbReference type="Pfam" id="PF00376">
    <property type="entry name" value="MerR"/>
    <property type="match status" value="1"/>
</dbReference>
<dbReference type="PROSITE" id="PS50937">
    <property type="entry name" value="HTH_MERR_2"/>
    <property type="match status" value="2"/>
</dbReference>
<dbReference type="Pfam" id="PF13411">
    <property type="entry name" value="MerR_1"/>
    <property type="match status" value="1"/>
</dbReference>
<keyword evidence="1" id="KW-0678">Repressor</keyword>
<dbReference type="OrthoDB" id="122388at2"/>
<reference evidence="7 9" key="2">
    <citation type="submission" date="2016-10" db="EMBL/GenBank/DDBJ databases">
        <authorList>
            <person name="de Groot N.N."/>
        </authorList>
    </citation>
    <scope>NUCLEOTIDE SEQUENCE [LARGE SCALE GENOMIC DNA]</scope>
    <source>
        <strain evidence="7 9">CGMCC 1.10239</strain>
    </source>
</reference>
<dbReference type="InterPro" id="IPR047057">
    <property type="entry name" value="MerR_fam"/>
</dbReference>
<keyword evidence="3 7" id="KW-0238">DNA-binding</keyword>
<evidence type="ECO:0000313" key="8">
    <source>
        <dbReference type="Proteomes" id="UP000070252"/>
    </source>
</evidence>
<proteinExistence type="predicted"/>
<evidence type="ECO:0000313" key="9">
    <source>
        <dbReference type="Proteomes" id="UP000182783"/>
    </source>
</evidence>
<feature type="domain" description="HTH merR-type" evidence="5">
    <location>
        <begin position="3"/>
        <end position="57"/>
    </location>
</feature>
<keyword evidence="4" id="KW-0804">Transcription</keyword>
<dbReference type="Proteomes" id="UP000070252">
    <property type="component" value="Unassembled WGS sequence"/>
</dbReference>
<dbReference type="PANTHER" id="PTHR30204">
    <property type="entry name" value="REDOX-CYCLING DRUG-SENSING TRANSCRIPTIONAL ACTIVATOR SOXR"/>
    <property type="match status" value="1"/>
</dbReference>
<reference evidence="6 8" key="1">
    <citation type="submission" date="2015-08" db="EMBL/GenBank/DDBJ databases">
        <title>Genome of Paenibacillus jilunlii.</title>
        <authorList>
            <person name="Sant'Anna F.H."/>
            <person name="Ambrosini A."/>
            <person name="Souza R."/>
            <person name="Bach E."/>
            <person name="Fernandes G."/>
            <person name="Balsanelli E."/>
            <person name="Baura V.A."/>
            <person name="Pedrosa F.O."/>
            <person name="Souza E.M."/>
            <person name="Passaglia L."/>
        </authorList>
    </citation>
    <scope>NUCLEOTIDE SEQUENCE [LARGE SCALE GENOMIC DNA]</scope>
    <source>
        <strain evidence="6 8">DSM 23019</strain>
    </source>
</reference>
<dbReference type="GO" id="GO:0003700">
    <property type="term" value="F:DNA-binding transcription factor activity"/>
    <property type="evidence" value="ECO:0007669"/>
    <property type="project" value="InterPro"/>
</dbReference>
<dbReference type="SUPFAM" id="SSF46955">
    <property type="entry name" value="Putative DNA-binding domain"/>
    <property type="match status" value="2"/>
</dbReference>
<evidence type="ECO:0000256" key="2">
    <source>
        <dbReference type="ARBA" id="ARBA00023015"/>
    </source>
</evidence>
<gene>
    <name evidence="6" type="ORF">AML91_22100</name>
    <name evidence="7" type="ORF">SAMN05216191_113222</name>
</gene>
<dbReference type="EMBL" id="FNGM01000013">
    <property type="protein sequence ID" value="SDM52053.1"/>
    <property type="molecule type" value="Genomic_DNA"/>
</dbReference>
<dbReference type="SMART" id="SM00422">
    <property type="entry name" value="HTH_MERR"/>
    <property type="match status" value="2"/>
</dbReference>
<name>A0A1G9TWM9_9BACL</name>
<dbReference type="InterPro" id="IPR009061">
    <property type="entry name" value="DNA-bd_dom_put_sf"/>
</dbReference>
<evidence type="ECO:0000256" key="4">
    <source>
        <dbReference type="ARBA" id="ARBA00023163"/>
    </source>
</evidence>
<evidence type="ECO:0000256" key="1">
    <source>
        <dbReference type="ARBA" id="ARBA00022491"/>
    </source>
</evidence>
<protein>
    <submittedName>
        <fullName evidence="6 7">Transcriptional regulator</fullName>
    </submittedName>
</protein>